<proteinExistence type="predicted"/>
<name>A0A364NSA4_9GAMM</name>
<evidence type="ECO:0000313" key="2">
    <source>
        <dbReference type="Proteomes" id="UP000250744"/>
    </source>
</evidence>
<protein>
    <submittedName>
        <fullName evidence="1">Uncharacterized protein</fullName>
    </submittedName>
</protein>
<reference evidence="1 2" key="1">
    <citation type="submission" date="2018-06" db="EMBL/GenBank/DDBJ databases">
        <title>Nitrincola tibetense sp. nov., isolated from Lake XuguoCo on Tibetan Plateau.</title>
        <authorList>
            <person name="Xing P."/>
        </authorList>
    </citation>
    <scope>NUCLEOTIDE SEQUENCE [LARGE SCALE GENOMIC DNA]</scope>
    <source>
        <strain evidence="2">xg18</strain>
    </source>
</reference>
<sequence length="204" mass="23280">MSNEKINSMMKDNHLITRLENGYMLRKTTNGSIYQDFFGFTRFGSEESALEAAKEQRALLLSETSDYISFQKTNINNKTGVVGTSLLIAKNKDSNVIINTRCQMPVGGKTQSFSFSVKTYGLWKAFELAVRHRNQYVANNNGEPVDVEEAFKVFIDYYVERMKQEQDFTIKGDLFTQIIAMIESSSTPEKIVFFARNSMVNIIN</sequence>
<dbReference type="EMBL" id="QKRX01000001">
    <property type="protein sequence ID" value="RAU19900.1"/>
    <property type="molecule type" value="Genomic_DNA"/>
</dbReference>
<evidence type="ECO:0000313" key="1">
    <source>
        <dbReference type="EMBL" id="RAU19900.1"/>
    </source>
</evidence>
<dbReference type="RefSeq" id="WP_112157087.1">
    <property type="nucleotide sequence ID" value="NZ_QKRX01000001.1"/>
</dbReference>
<accession>A0A364NSA4</accession>
<dbReference type="AlphaFoldDB" id="A0A364NSA4"/>
<comment type="caution">
    <text evidence="1">The sequence shown here is derived from an EMBL/GenBank/DDBJ whole genome shotgun (WGS) entry which is preliminary data.</text>
</comment>
<dbReference type="Proteomes" id="UP000250744">
    <property type="component" value="Unassembled WGS sequence"/>
</dbReference>
<keyword evidence="2" id="KW-1185">Reference proteome</keyword>
<gene>
    <name evidence="1" type="ORF">DN062_02170</name>
</gene>
<organism evidence="1 2">
    <name type="scientific">Nitrincola tibetensis</name>
    <dbReference type="NCBI Taxonomy" id="2219697"/>
    <lineage>
        <taxon>Bacteria</taxon>
        <taxon>Pseudomonadati</taxon>
        <taxon>Pseudomonadota</taxon>
        <taxon>Gammaproteobacteria</taxon>
        <taxon>Oceanospirillales</taxon>
        <taxon>Oceanospirillaceae</taxon>
        <taxon>Nitrincola</taxon>
    </lineage>
</organism>